<feature type="compositionally biased region" description="Low complexity" evidence="1">
    <location>
        <begin position="7"/>
        <end position="16"/>
    </location>
</feature>
<evidence type="ECO:0000313" key="2">
    <source>
        <dbReference type="EMBL" id="KAK1665549.1"/>
    </source>
</evidence>
<reference evidence="2" key="1">
    <citation type="submission" date="2023-07" db="EMBL/GenBank/DDBJ databases">
        <title>A chromosome-level genome assembly of Lolium multiflorum.</title>
        <authorList>
            <person name="Chen Y."/>
            <person name="Copetti D."/>
            <person name="Kolliker R."/>
            <person name="Studer B."/>
        </authorList>
    </citation>
    <scope>NUCLEOTIDE SEQUENCE</scope>
    <source>
        <strain evidence="2">02402/16</strain>
        <tissue evidence="2">Leaf</tissue>
    </source>
</reference>
<proteinExistence type="predicted"/>
<dbReference type="Proteomes" id="UP001231189">
    <property type="component" value="Unassembled WGS sequence"/>
</dbReference>
<protein>
    <submittedName>
        <fullName evidence="2">Uncharacterized protein</fullName>
    </submittedName>
</protein>
<gene>
    <name evidence="2" type="ORF">QYE76_053708</name>
</gene>
<comment type="caution">
    <text evidence="2">The sequence shown here is derived from an EMBL/GenBank/DDBJ whole genome shotgun (WGS) entry which is preliminary data.</text>
</comment>
<accession>A0AAD8SXE2</accession>
<feature type="region of interest" description="Disordered" evidence="1">
    <location>
        <begin position="1"/>
        <end position="23"/>
    </location>
</feature>
<dbReference type="AlphaFoldDB" id="A0AAD8SXE2"/>
<keyword evidence="3" id="KW-1185">Reference proteome</keyword>
<evidence type="ECO:0000256" key="1">
    <source>
        <dbReference type="SAM" id="MobiDB-lite"/>
    </source>
</evidence>
<name>A0AAD8SXE2_LOLMU</name>
<feature type="region of interest" description="Disordered" evidence="1">
    <location>
        <begin position="163"/>
        <end position="188"/>
    </location>
</feature>
<dbReference type="EMBL" id="JAUUTY010000003">
    <property type="protein sequence ID" value="KAK1665549.1"/>
    <property type="molecule type" value="Genomic_DNA"/>
</dbReference>
<evidence type="ECO:0000313" key="3">
    <source>
        <dbReference type="Proteomes" id="UP001231189"/>
    </source>
</evidence>
<sequence>MEKEGNKAASAASAVLHAEKAEAEASVTASVVEQLVKEPSVEEPEVEDLKKGGAEEMVAVADLEKGVGVVAREDLEKPEAETVVGEEGGAGVAAPVLPDLVDQKAEVEAEAEVMVAEEGVAVDGPPVVADDRKGKEEVVMPEAEVEDAYTAWVAGGKKRKFGDLGEPVYPSDSEGSLDYDSTDSDKSVDKRNVGSFKRKLLEQLRGGSLRYLKYGHYTCLWHARKPKCGSKKNLKQHATELSRTGTSARIRARIRVELLHLAGKPPLPF</sequence>
<organism evidence="2 3">
    <name type="scientific">Lolium multiflorum</name>
    <name type="common">Italian ryegrass</name>
    <name type="synonym">Lolium perenne subsp. multiflorum</name>
    <dbReference type="NCBI Taxonomy" id="4521"/>
    <lineage>
        <taxon>Eukaryota</taxon>
        <taxon>Viridiplantae</taxon>
        <taxon>Streptophyta</taxon>
        <taxon>Embryophyta</taxon>
        <taxon>Tracheophyta</taxon>
        <taxon>Spermatophyta</taxon>
        <taxon>Magnoliopsida</taxon>
        <taxon>Liliopsida</taxon>
        <taxon>Poales</taxon>
        <taxon>Poaceae</taxon>
        <taxon>BOP clade</taxon>
        <taxon>Pooideae</taxon>
        <taxon>Poodae</taxon>
        <taxon>Poeae</taxon>
        <taxon>Poeae Chloroplast Group 2 (Poeae type)</taxon>
        <taxon>Loliodinae</taxon>
        <taxon>Loliinae</taxon>
        <taxon>Lolium</taxon>
    </lineage>
</organism>